<gene>
    <name evidence="5" type="ORF">R6Y95_05300</name>
</gene>
<proteinExistence type="predicted"/>
<dbReference type="Proteomes" id="UP001626603">
    <property type="component" value="Chromosome"/>
</dbReference>
<dbReference type="InterPro" id="IPR036390">
    <property type="entry name" value="WH_DNA-bd_sf"/>
</dbReference>
<dbReference type="Pfam" id="PF01047">
    <property type="entry name" value="MarR"/>
    <property type="match status" value="1"/>
</dbReference>
<dbReference type="PROSITE" id="PS50995">
    <property type="entry name" value="HTH_MARR_2"/>
    <property type="match status" value="1"/>
</dbReference>
<dbReference type="GO" id="GO:0003677">
    <property type="term" value="F:DNA binding"/>
    <property type="evidence" value="ECO:0007669"/>
    <property type="project" value="UniProtKB-KW"/>
</dbReference>
<dbReference type="PRINTS" id="PR00598">
    <property type="entry name" value="HTHMARR"/>
</dbReference>
<evidence type="ECO:0000313" key="5">
    <source>
        <dbReference type="EMBL" id="WOX54889.1"/>
    </source>
</evidence>
<dbReference type="SUPFAM" id="SSF46785">
    <property type="entry name" value="Winged helix' DNA-binding domain"/>
    <property type="match status" value="1"/>
</dbReference>
<dbReference type="PANTHER" id="PTHR42756:SF1">
    <property type="entry name" value="TRANSCRIPTIONAL REPRESSOR OF EMRAB OPERON"/>
    <property type="match status" value="1"/>
</dbReference>
<dbReference type="InterPro" id="IPR000835">
    <property type="entry name" value="HTH_MarR-typ"/>
</dbReference>
<accession>A0ABD8A5Q5</accession>
<keyword evidence="1" id="KW-0805">Transcription regulation</keyword>
<evidence type="ECO:0000313" key="6">
    <source>
        <dbReference type="Proteomes" id="UP001626603"/>
    </source>
</evidence>
<dbReference type="SMART" id="SM00347">
    <property type="entry name" value="HTH_MARR"/>
    <property type="match status" value="1"/>
</dbReference>
<dbReference type="EMBL" id="CP137641">
    <property type="protein sequence ID" value="WOX54889.1"/>
    <property type="molecule type" value="Genomic_DNA"/>
</dbReference>
<evidence type="ECO:0000259" key="4">
    <source>
        <dbReference type="PROSITE" id="PS50995"/>
    </source>
</evidence>
<keyword evidence="6" id="KW-1185">Reference proteome</keyword>
<evidence type="ECO:0000256" key="2">
    <source>
        <dbReference type="ARBA" id="ARBA00023125"/>
    </source>
</evidence>
<dbReference type="AlphaFoldDB" id="A0ABD8A5Q5"/>
<name>A0ABD8A5Q5_9EURY</name>
<dbReference type="PANTHER" id="PTHR42756">
    <property type="entry name" value="TRANSCRIPTIONAL REGULATOR, MARR"/>
    <property type="match status" value="1"/>
</dbReference>
<organism evidence="5 6">
    <name type="scientific">Methanoculleus palmolei</name>
    <dbReference type="NCBI Taxonomy" id="72612"/>
    <lineage>
        <taxon>Archaea</taxon>
        <taxon>Methanobacteriati</taxon>
        <taxon>Methanobacteriota</taxon>
        <taxon>Stenosarchaea group</taxon>
        <taxon>Methanomicrobia</taxon>
        <taxon>Methanomicrobiales</taxon>
        <taxon>Methanomicrobiaceae</taxon>
        <taxon>Methanoculleus</taxon>
    </lineage>
</organism>
<dbReference type="Gene3D" id="1.10.10.10">
    <property type="entry name" value="Winged helix-like DNA-binding domain superfamily/Winged helix DNA-binding domain"/>
    <property type="match status" value="1"/>
</dbReference>
<protein>
    <submittedName>
        <fullName evidence="5">MarR family transcriptional regulator</fullName>
    </submittedName>
</protein>
<sequence>MTDMETIEQLNAELVEFFNRFSSWEASVIQPGPLTLAETHAIEVLGHHGRMNMKSLAQRLGVTTGTVTVTVDRLEEGGLARRTPAEKDRRSYIIELTPEGEAAFLDHHHHHLQLAKEIASALDDGEIAGLVAILQKINAII</sequence>
<evidence type="ECO:0000256" key="3">
    <source>
        <dbReference type="ARBA" id="ARBA00023163"/>
    </source>
</evidence>
<dbReference type="GO" id="GO:0006355">
    <property type="term" value="P:regulation of DNA-templated transcription"/>
    <property type="evidence" value="ECO:0007669"/>
    <property type="project" value="UniProtKB-ARBA"/>
</dbReference>
<dbReference type="InterPro" id="IPR036388">
    <property type="entry name" value="WH-like_DNA-bd_sf"/>
</dbReference>
<reference evidence="5 6" key="1">
    <citation type="submission" date="2023-10" db="EMBL/GenBank/DDBJ databases">
        <title>The complete genome sequence of Methanoculleus palmolei DSM 4273.</title>
        <authorList>
            <person name="Lai S.-J."/>
            <person name="You Y.-T."/>
            <person name="Chen S.-C."/>
        </authorList>
    </citation>
    <scope>NUCLEOTIDE SEQUENCE [LARGE SCALE GENOMIC DNA]</scope>
    <source>
        <strain evidence="5 6">DSM 4273</strain>
    </source>
</reference>
<keyword evidence="2" id="KW-0238">DNA-binding</keyword>
<feature type="domain" description="HTH marR-type" evidence="4">
    <location>
        <begin position="1"/>
        <end position="139"/>
    </location>
</feature>
<evidence type="ECO:0000256" key="1">
    <source>
        <dbReference type="ARBA" id="ARBA00023015"/>
    </source>
</evidence>
<keyword evidence="3" id="KW-0804">Transcription</keyword>